<dbReference type="GO" id="GO:0006355">
    <property type="term" value="P:regulation of DNA-templated transcription"/>
    <property type="evidence" value="ECO:0007669"/>
    <property type="project" value="InterPro"/>
</dbReference>
<dbReference type="InterPro" id="IPR053933">
    <property type="entry name" value="GeBP-like_C"/>
</dbReference>
<dbReference type="STRING" id="81985.R0G5T3"/>
<organism evidence="7 8">
    <name type="scientific">Capsella rubella</name>
    <dbReference type="NCBI Taxonomy" id="81985"/>
    <lineage>
        <taxon>Eukaryota</taxon>
        <taxon>Viridiplantae</taxon>
        <taxon>Streptophyta</taxon>
        <taxon>Embryophyta</taxon>
        <taxon>Tracheophyta</taxon>
        <taxon>Spermatophyta</taxon>
        <taxon>Magnoliopsida</taxon>
        <taxon>eudicotyledons</taxon>
        <taxon>Gunneridae</taxon>
        <taxon>Pentapetalae</taxon>
        <taxon>rosids</taxon>
        <taxon>malvids</taxon>
        <taxon>Brassicales</taxon>
        <taxon>Brassicaceae</taxon>
        <taxon>Camelineae</taxon>
        <taxon>Capsella</taxon>
    </lineage>
</organism>
<feature type="domain" description="Glabrous enhancer-binding protein-like C-terminal" evidence="6">
    <location>
        <begin position="323"/>
        <end position="390"/>
    </location>
</feature>
<dbReference type="InterPro" id="IPR007592">
    <property type="entry name" value="GEBP"/>
</dbReference>
<evidence type="ECO:0000256" key="2">
    <source>
        <dbReference type="ARBA" id="ARBA00023015"/>
    </source>
</evidence>
<dbReference type="eggNOG" id="ENOG502RQE9">
    <property type="taxonomic scope" value="Eukaryota"/>
</dbReference>
<evidence type="ECO:0000313" key="7">
    <source>
        <dbReference type="EMBL" id="EOA30761.1"/>
    </source>
</evidence>
<feature type="compositionally biased region" description="Basic and acidic residues" evidence="4">
    <location>
        <begin position="127"/>
        <end position="138"/>
    </location>
</feature>
<dbReference type="Proteomes" id="UP000029121">
    <property type="component" value="Unassembled WGS sequence"/>
</dbReference>
<proteinExistence type="inferred from homology"/>
<keyword evidence="2" id="KW-0805">Transcription regulation</keyword>
<evidence type="ECO:0000256" key="4">
    <source>
        <dbReference type="SAM" id="MobiDB-lite"/>
    </source>
</evidence>
<dbReference type="EMBL" id="KB870807">
    <property type="protein sequence ID" value="EOA30761.1"/>
    <property type="molecule type" value="Genomic_DNA"/>
</dbReference>
<feature type="compositionally biased region" description="Acidic residues" evidence="4">
    <location>
        <begin position="18"/>
        <end position="44"/>
    </location>
</feature>
<reference evidence="8" key="1">
    <citation type="journal article" date="2013" name="Nat. Genet.">
        <title>The Capsella rubella genome and the genomic consequences of rapid mating system evolution.</title>
        <authorList>
            <person name="Slotte T."/>
            <person name="Hazzouri K.M."/>
            <person name="Agren J.A."/>
            <person name="Koenig D."/>
            <person name="Maumus F."/>
            <person name="Guo Y.L."/>
            <person name="Steige K."/>
            <person name="Platts A.E."/>
            <person name="Escobar J.S."/>
            <person name="Newman L.K."/>
            <person name="Wang W."/>
            <person name="Mandakova T."/>
            <person name="Vello E."/>
            <person name="Smith L.M."/>
            <person name="Henz S.R."/>
            <person name="Steffen J."/>
            <person name="Takuno S."/>
            <person name="Brandvain Y."/>
            <person name="Coop G."/>
            <person name="Andolfatto P."/>
            <person name="Hu T.T."/>
            <person name="Blanchette M."/>
            <person name="Clark R.M."/>
            <person name="Quesneville H."/>
            <person name="Nordborg M."/>
            <person name="Gaut B.S."/>
            <person name="Lysak M.A."/>
            <person name="Jenkins J."/>
            <person name="Grimwood J."/>
            <person name="Chapman J."/>
            <person name="Prochnik S."/>
            <person name="Shu S."/>
            <person name="Rokhsar D."/>
            <person name="Schmutz J."/>
            <person name="Weigel D."/>
            <person name="Wright S.I."/>
        </authorList>
    </citation>
    <scope>NUCLEOTIDE SEQUENCE [LARGE SCALE GENOMIC DNA]</scope>
    <source>
        <strain evidence="8">cv. Monte Gargano</strain>
    </source>
</reference>
<sequence>MPKKLLNPLEDPPTASSSEDEEVEHSSSEDEEQISNPSSEEDEPKDPATETLKTPSPAKPAVSLSSGSETGSDSESEPAEKTVAVTAAKSKKKKSEVSTPVKSGKKRGSEATTSTNTKEHAKRAKKVSGDDEKRNVVQVDKKPRFQRLWSEEDEISLLQGMIDFKAEKGTSPYDDMNGFFDEYKKCISFNVSKTQFSDKIRSLRNKYRGKDNKGNKTFSKSHDEKCLRLANCIWGSDGLALNSAVKSPVKSKKVDPKKKKKKLESEVEDEDKEVLGSDAMALESVVVKANGNGKKVESLKPEGEKVDQDNEVMILDGDSESSNLFENSFLIRSIVSLGLDEYSVKQKWSKMPIETKKRIEEKLKMVKAMEYKLVVQKADVVKQVASVINEAV</sequence>
<dbReference type="InterPro" id="IPR053932">
    <property type="entry name" value="GeBP-like_DBD"/>
</dbReference>
<evidence type="ECO:0000259" key="6">
    <source>
        <dbReference type="Pfam" id="PF22757"/>
    </source>
</evidence>
<dbReference type="OrthoDB" id="1109572at2759"/>
<comment type="similarity">
    <text evidence="1">Belongs to the GeBP family.</text>
</comment>
<dbReference type="Pfam" id="PF22757">
    <property type="entry name" value="GeBP-like_C"/>
    <property type="match status" value="1"/>
</dbReference>
<protein>
    <submittedName>
        <fullName evidence="7">Uncharacterized protein</fullName>
    </submittedName>
</protein>
<gene>
    <name evidence="7" type="ORF">CARUB_v10013903mg</name>
</gene>
<keyword evidence="3" id="KW-0804">Transcription</keyword>
<evidence type="ECO:0000259" key="5">
    <source>
        <dbReference type="Pfam" id="PF04504"/>
    </source>
</evidence>
<evidence type="ECO:0000313" key="8">
    <source>
        <dbReference type="Proteomes" id="UP000029121"/>
    </source>
</evidence>
<name>R0G5T3_9BRAS</name>
<evidence type="ECO:0000256" key="3">
    <source>
        <dbReference type="ARBA" id="ARBA00023163"/>
    </source>
</evidence>
<feature type="region of interest" description="Disordered" evidence="4">
    <location>
        <begin position="1"/>
        <end position="138"/>
    </location>
</feature>
<dbReference type="AlphaFoldDB" id="R0G5T3"/>
<dbReference type="GO" id="GO:0005634">
    <property type="term" value="C:nucleus"/>
    <property type="evidence" value="ECO:0007669"/>
    <property type="project" value="TreeGrafter"/>
</dbReference>
<dbReference type="KEGG" id="crb:17893340"/>
<feature type="domain" description="Glabrous enhancer-binding protein-like DBD" evidence="5">
    <location>
        <begin position="145"/>
        <end position="235"/>
    </location>
</feature>
<dbReference type="PANTHER" id="PTHR31662">
    <property type="entry name" value="BNAANNG10740D PROTEIN-RELATED"/>
    <property type="match status" value="1"/>
</dbReference>
<dbReference type="Pfam" id="PF04504">
    <property type="entry name" value="GeBP-like_DBD"/>
    <property type="match status" value="1"/>
</dbReference>
<evidence type="ECO:0000256" key="1">
    <source>
        <dbReference type="ARBA" id="ARBA00010820"/>
    </source>
</evidence>
<dbReference type="PANTHER" id="PTHR31662:SF68">
    <property type="entry name" value="DNA-BINDING STOREKEEPER PROTEIN TRANSCRIPTIONAL REGULATOR-LIKE PROTEIN-RELATED"/>
    <property type="match status" value="1"/>
</dbReference>
<keyword evidence="8" id="KW-1185">Reference proteome</keyword>
<accession>R0G5T3</accession>